<sequence>MLTFYLLPDEAPRPSRMRLDELPKTGELSAEDFAELQAQRIIEGRLDYDQDFRWSKGVAQMKLQLLLHRHPQLRPNDVSTPEQRLFVLLLNASAADQGLLAIAD</sequence>
<name>A0A328BE61_9BACT</name>
<dbReference type="EMBL" id="QHKM01000007">
    <property type="protein sequence ID" value="RAK64156.1"/>
    <property type="molecule type" value="Genomic_DNA"/>
</dbReference>
<comment type="caution">
    <text evidence="1">The sequence shown here is derived from an EMBL/GenBank/DDBJ whole genome shotgun (WGS) entry which is preliminary data.</text>
</comment>
<dbReference type="Proteomes" id="UP000248553">
    <property type="component" value="Unassembled WGS sequence"/>
</dbReference>
<organism evidence="1 2">
    <name type="scientific">Hymenobacter edaphi</name>
    <dbReference type="NCBI Taxonomy" id="2211146"/>
    <lineage>
        <taxon>Bacteria</taxon>
        <taxon>Pseudomonadati</taxon>
        <taxon>Bacteroidota</taxon>
        <taxon>Cytophagia</taxon>
        <taxon>Cytophagales</taxon>
        <taxon>Hymenobacteraceae</taxon>
        <taxon>Hymenobacter</taxon>
    </lineage>
</organism>
<evidence type="ECO:0000313" key="2">
    <source>
        <dbReference type="Proteomes" id="UP000248553"/>
    </source>
</evidence>
<reference evidence="2" key="1">
    <citation type="submission" date="2018-05" db="EMBL/GenBank/DDBJ databases">
        <authorList>
            <person name="Nie L."/>
        </authorList>
    </citation>
    <scope>NUCLEOTIDE SEQUENCE [LARGE SCALE GENOMIC DNA]</scope>
    <source>
        <strain evidence="2">NL</strain>
    </source>
</reference>
<keyword evidence="2" id="KW-1185">Reference proteome</keyword>
<dbReference type="RefSeq" id="WP_111479877.1">
    <property type="nucleotide sequence ID" value="NZ_QHKM01000007.1"/>
</dbReference>
<evidence type="ECO:0000313" key="1">
    <source>
        <dbReference type="EMBL" id="RAK64156.1"/>
    </source>
</evidence>
<proteinExistence type="predicted"/>
<gene>
    <name evidence="1" type="ORF">DLM85_19670</name>
</gene>
<protein>
    <submittedName>
        <fullName evidence="1">Uncharacterized protein</fullName>
    </submittedName>
</protein>
<dbReference type="AlphaFoldDB" id="A0A328BE61"/>
<dbReference type="OrthoDB" id="772390at2"/>
<accession>A0A328BE61</accession>